<dbReference type="InterPro" id="IPR006145">
    <property type="entry name" value="PsdUridine_synth_RsuA/RluA"/>
</dbReference>
<feature type="non-terminal residue" evidence="7">
    <location>
        <position position="1"/>
    </location>
</feature>
<comment type="caution">
    <text evidence="7">The sequence shown here is derived from an EMBL/GenBank/DDBJ whole genome shotgun (WGS) entry which is preliminary data.</text>
</comment>
<dbReference type="InterPro" id="IPR049560">
    <property type="entry name" value="MeTrfase_RsmB-F_NOP2_cat"/>
</dbReference>
<dbReference type="Gene3D" id="3.40.50.150">
    <property type="entry name" value="Vaccinia Virus protein VP39"/>
    <property type="match status" value="1"/>
</dbReference>
<evidence type="ECO:0000259" key="6">
    <source>
        <dbReference type="PROSITE" id="PS51686"/>
    </source>
</evidence>
<evidence type="ECO:0000256" key="5">
    <source>
        <dbReference type="PROSITE-ProRule" id="PRU01023"/>
    </source>
</evidence>
<dbReference type="Pfam" id="PF01189">
    <property type="entry name" value="Methyltr_RsmB-F"/>
    <property type="match status" value="1"/>
</dbReference>
<dbReference type="InterPro" id="IPR020103">
    <property type="entry name" value="PsdUridine_synth_cat_dom_sf"/>
</dbReference>
<dbReference type="SUPFAM" id="SSF53335">
    <property type="entry name" value="S-adenosyl-L-methionine-dependent methyltransferases"/>
    <property type="match status" value="1"/>
</dbReference>
<dbReference type="EMBL" id="CAXAMM010043453">
    <property type="protein sequence ID" value="CAK9110115.1"/>
    <property type="molecule type" value="Genomic_DNA"/>
</dbReference>
<feature type="active site" description="Nucleophile" evidence="5">
    <location>
        <position position="60"/>
    </location>
</feature>
<keyword evidence="2 5" id="KW-0808">Transferase</keyword>
<keyword evidence="1 5" id="KW-0489">Methyltransferase</keyword>
<dbReference type="SUPFAM" id="SSF55120">
    <property type="entry name" value="Pseudouridine synthase"/>
    <property type="match status" value="1"/>
</dbReference>
<dbReference type="PANTHER" id="PTHR22808">
    <property type="entry name" value="NCL1 YEAST -RELATED NOL1/NOP2/FMU SUN DOMAIN-CONTAINING"/>
    <property type="match status" value="1"/>
</dbReference>
<dbReference type="PROSITE" id="PS51686">
    <property type="entry name" value="SAM_MT_RSMB_NOP"/>
    <property type="match status" value="1"/>
</dbReference>
<accession>A0ABP0SCZ1</accession>
<dbReference type="InterPro" id="IPR001678">
    <property type="entry name" value="MeTrfase_RsmB-F_NOP2_dom"/>
</dbReference>
<evidence type="ECO:0000313" key="8">
    <source>
        <dbReference type="Proteomes" id="UP001642464"/>
    </source>
</evidence>
<feature type="binding site" evidence="5">
    <location>
        <position position="7"/>
    </location>
    <ligand>
        <name>S-adenosyl-L-methionine</name>
        <dbReference type="ChEBI" id="CHEBI:59789"/>
    </ligand>
</feature>
<evidence type="ECO:0000256" key="3">
    <source>
        <dbReference type="ARBA" id="ARBA00022691"/>
    </source>
</evidence>
<proteinExistence type="inferred from homology"/>
<evidence type="ECO:0000256" key="4">
    <source>
        <dbReference type="ARBA" id="ARBA00022884"/>
    </source>
</evidence>
<comment type="similarity">
    <text evidence="5">Belongs to the class I-like SAM-binding methyltransferase superfamily. RsmB/NOP family.</text>
</comment>
<dbReference type="CDD" id="cd02869">
    <property type="entry name" value="PseudoU_synth_RluA_like"/>
    <property type="match status" value="1"/>
</dbReference>
<dbReference type="Proteomes" id="UP001642464">
    <property type="component" value="Unassembled WGS sequence"/>
</dbReference>
<feature type="domain" description="SAM-dependent MTase RsmB/NOP-type" evidence="6">
    <location>
        <begin position="1"/>
        <end position="170"/>
    </location>
</feature>
<evidence type="ECO:0000256" key="2">
    <source>
        <dbReference type="ARBA" id="ARBA00022679"/>
    </source>
</evidence>
<keyword evidence="8" id="KW-1185">Reference proteome</keyword>
<reference evidence="7 8" key="1">
    <citation type="submission" date="2024-02" db="EMBL/GenBank/DDBJ databases">
        <authorList>
            <person name="Chen Y."/>
            <person name="Shah S."/>
            <person name="Dougan E. K."/>
            <person name="Thang M."/>
            <person name="Chan C."/>
        </authorList>
    </citation>
    <scope>NUCLEOTIDE SEQUENCE [LARGE SCALE GENOMIC DNA]</scope>
</reference>
<sequence length="603" mass="67002">YDKVLCDVPCSGDGTLRRRPHCWKSWSLEFPLSLHQKQLQILCRGLHLLRAGGRLVYSTCSMNPIENEAVVAAALARFGGDVSLLPMSDHCPKDLEVSACLQSWWVPDPEEPGVYYKTWADVPVSKRKPNGMLMETMFAAVRDDMAKGCIRLAPHLIDGSGFFLALFTKTLHRSFPVEVPVMTKSSQIPWRARNEQNHYRLVSLESCEVQSIVEFYGLKDLPEPLLAEYNVKGKLTQLNLVNEPLLRVLQSHLNCKGSPLLVSVGIPLFKLLDESFMTNIDVPSRWRPALEGAWILATKMTKRLLRISLDRMRMLLMKRVLPMQTLLSLGAELKGLATCEDKLGGAVVGTMDSSFWVPCIITGTGLELYARMEEVGDPMPKLLPPLQPRVITETKEVIVLDKPSGLRTEDALRSIQQIHPSAELVSRLDKDTSGCLLVPLTASSAKEFTRQFSEAKVSKRYLAVVHGSPALTGHIEAPLGLVQQGGGAKYRAFVEDTGKAASTRYERIWTAGEEGTHQIRCHMAHAGHPLIGDTKYGGRTAFWCDRLPLHCLALTARDPSGSALRTFSPIPSDLLRFLVAMSQDCKSQVEANRWQELVAGNMQ</sequence>
<keyword evidence="4 5" id="KW-0694">RNA-binding</keyword>
<comment type="caution">
    <text evidence="5">Lacks conserved residue(s) required for the propagation of feature annotation.</text>
</comment>
<name>A0ABP0SCZ1_9DINO</name>
<gene>
    <name evidence="7" type="ORF">SCF082_LOCUS51151</name>
</gene>
<evidence type="ECO:0000256" key="1">
    <source>
        <dbReference type="ARBA" id="ARBA00022603"/>
    </source>
</evidence>
<dbReference type="InterPro" id="IPR029063">
    <property type="entry name" value="SAM-dependent_MTases_sf"/>
</dbReference>
<dbReference type="Pfam" id="PF00849">
    <property type="entry name" value="PseudoU_synth_2"/>
    <property type="match status" value="1"/>
</dbReference>
<dbReference type="PRINTS" id="PR02008">
    <property type="entry name" value="RCMTFAMILY"/>
</dbReference>
<protein>
    <submittedName>
        <fullName evidence="7">RNA cytosine-C(5)-methyltransferase NSUN2 (NOL1/NOP2/Sun domain family member 2) (mRNA cytosine C(5)-methyltransferase) (tRNA cytosine C(5)-methyltransferase)</fullName>
    </submittedName>
</protein>
<evidence type="ECO:0000313" key="7">
    <source>
        <dbReference type="EMBL" id="CAK9110115.1"/>
    </source>
</evidence>
<organism evidence="7 8">
    <name type="scientific">Durusdinium trenchii</name>
    <dbReference type="NCBI Taxonomy" id="1381693"/>
    <lineage>
        <taxon>Eukaryota</taxon>
        <taxon>Sar</taxon>
        <taxon>Alveolata</taxon>
        <taxon>Dinophyceae</taxon>
        <taxon>Suessiales</taxon>
        <taxon>Symbiodiniaceae</taxon>
        <taxon>Durusdinium</taxon>
    </lineage>
</organism>
<keyword evidence="3 5" id="KW-0949">S-adenosyl-L-methionine</keyword>
<dbReference type="InterPro" id="IPR023267">
    <property type="entry name" value="RCMT"/>
</dbReference>
<dbReference type="Gene3D" id="3.30.2350.10">
    <property type="entry name" value="Pseudouridine synthase"/>
    <property type="match status" value="1"/>
</dbReference>
<dbReference type="PANTHER" id="PTHR22808:SF1">
    <property type="entry name" value="RNA CYTOSINE-C(5)-METHYLTRANSFERASE NSUN2-RELATED"/>
    <property type="match status" value="1"/>
</dbReference>